<dbReference type="Proteomes" id="UP001174936">
    <property type="component" value="Unassembled WGS sequence"/>
</dbReference>
<keyword evidence="1" id="KW-0812">Transmembrane</keyword>
<evidence type="ECO:0000256" key="1">
    <source>
        <dbReference type="SAM" id="Phobius"/>
    </source>
</evidence>
<proteinExistence type="predicted"/>
<dbReference type="AlphaFoldDB" id="A0AA39Y630"/>
<reference evidence="2" key="1">
    <citation type="submission" date="2023-06" db="EMBL/GenBank/DDBJ databases">
        <title>Genome-scale phylogeny and comparative genomics of the fungal order Sordariales.</title>
        <authorList>
            <consortium name="Lawrence Berkeley National Laboratory"/>
            <person name="Hensen N."/>
            <person name="Bonometti L."/>
            <person name="Westerberg I."/>
            <person name="Brannstrom I.O."/>
            <person name="Guillou S."/>
            <person name="Cros-Aarteil S."/>
            <person name="Calhoun S."/>
            <person name="Haridas S."/>
            <person name="Kuo A."/>
            <person name="Mondo S."/>
            <person name="Pangilinan J."/>
            <person name="Riley R."/>
            <person name="Labutti K."/>
            <person name="Andreopoulos B."/>
            <person name="Lipzen A."/>
            <person name="Chen C."/>
            <person name="Yanf M."/>
            <person name="Daum C."/>
            <person name="Ng V."/>
            <person name="Clum A."/>
            <person name="Steindorff A."/>
            <person name="Ohm R."/>
            <person name="Martin F."/>
            <person name="Silar P."/>
            <person name="Natvig D."/>
            <person name="Lalanne C."/>
            <person name="Gautier V."/>
            <person name="Ament-Velasquez S.L."/>
            <person name="Kruys A."/>
            <person name="Hutchinson M.I."/>
            <person name="Powell A.J."/>
            <person name="Barry K."/>
            <person name="Miller A.N."/>
            <person name="Grigoriev I.V."/>
            <person name="Debuchy R."/>
            <person name="Gladieux P."/>
            <person name="Thoren M.H."/>
            <person name="Johannesson H."/>
        </authorList>
    </citation>
    <scope>NUCLEOTIDE SEQUENCE</scope>
    <source>
        <strain evidence="2">SMH2532-1</strain>
    </source>
</reference>
<protein>
    <submittedName>
        <fullName evidence="2">Uncharacterized protein</fullName>
    </submittedName>
</protein>
<name>A0AA39Y630_9PEZI</name>
<keyword evidence="1" id="KW-1133">Transmembrane helix</keyword>
<evidence type="ECO:0000313" key="2">
    <source>
        <dbReference type="EMBL" id="KAK0646709.1"/>
    </source>
</evidence>
<keyword evidence="1" id="KW-0472">Membrane</keyword>
<comment type="caution">
    <text evidence="2">The sequence shown here is derived from an EMBL/GenBank/DDBJ whole genome shotgun (WGS) entry which is preliminary data.</text>
</comment>
<gene>
    <name evidence="2" type="ORF">B0T16DRAFT_414131</name>
</gene>
<accession>A0AA39Y630</accession>
<feature type="transmembrane region" description="Helical" evidence="1">
    <location>
        <begin position="15"/>
        <end position="34"/>
    </location>
</feature>
<evidence type="ECO:0000313" key="3">
    <source>
        <dbReference type="Proteomes" id="UP001174936"/>
    </source>
</evidence>
<organism evidence="2 3">
    <name type="scientific">Cercophora newfieldiana</name>
    <dbReference type="NCBI Taxonomy" id="92897"/>
    <lineage>
        <taxon>Eukaryota</taxon>
        <taxon>Fungi</taxon>
        <taxon>Dikarya</taxon>
        <taxon>Ascomycota</taxon>
        <taxon>Pezizomycotina</taxon>
        <taxon>Sordariomycetes</taxon>
        <taxon>Sordariomycetidae</taxon>
        <taxon>Sordariales</taxon>
        <taxon>Lasiosphaeriaceae</taxon>
        <taxon>Cercophora</taxon>
    </lineage>
</organism>
<sequence>MLLSSCMVGLVSHFILHPALMFCILPCVFQALVFSRSSALSRLPFGLTRLGFSNLTICSPSSPGPQSGLLAAIPPSTHHYLTPGSCFYIRQPDHGIRSSNYATVIVGQGYLTSTPLRNNLRLAHGKSLMCFNLDERGTGVINLLPPPTFGIPSPCPLHYSEDQTI</sequence>
<keyword evidence="3" id="KW-1185">Reference proteome</keyword>
<dbReference type="EMBL" id="JAULSV010000004">
    <property type="protein sequence ID" value="KAK0646709.1"/>
    <property type="molecule type" value="Genomic_DNA"/>
</dbReference>